<keyword evidence="4" id="KW-0804">Transcription</keyword>
<evidence type="ECO:0000259" key="5">
    <source>
        <dbReference type="PROSITE" id="PS50931"/>
    </source>
</evidence>
<dbReference type="Gene3D" id="1.10.10.10">
    <property type="entry name" value="Winged helix-like DNA-binding domain superfamily/Winged helix DNA-binding domain"/>
    <property type="match status" value="1"/>
</dbReference>
<accession>A0A4R7C6S4</accession>
<dbReference type="Gene3D" id="3.40.190.290">
    <property type="match status" value="1"/>
</dbReference>
<evidence type="ECO:0000313" key="6">
    <source>
        <dbReference type="EMBL" id="TDR94098.1"/>
    </source>
</evidence>
<dbReference type="PROSITE" id="PS50931">
    <property type="entry name" value="HTH_LYSR"/>
    <property type="match status" value="1"/>
</dbReference>
<dbReference type="PANTHER" id="PTHR30419:SF8">
    <property type="entry name" value="NITROGEN ASSIMILATION TRANSCRIPTIONAL ACTIVATOR-RELATED"/>
    <property type="match status" value="1"/>
</dbReference>
<keyword evidence="3 6" id="KW-0238">DNA-binding</keyword>
<dbReference type="SUPFAM" id="SSF46785">
    <property type="entry name" value="Winged helix' DNA-binding domain"/>
    <property type="match status" value="1"/>
</dbReference>
<dbReference type="InterPro" id="IPR005119">
    <property type="entry name" value="LysR_subst-bd"/>
</dbReference>
<evidence type="ECO:0000256" key="4">
    <source>
        <dbReference type="ARBA" id="ARBA00023163"/>
    </source>
</evidence>
<organism evidence="6 7">
    <name type="scientific">Enterovirga rhinocerotis</name>
    <dbReference type="NCBI Taxonomy" id="1339210"/>
    <lineage>
        <taxon>Bacteria</taxon>
        <taxon>Pseudomonadati</taxon>
        <taxon>Pseudomonadota</taxon>
        <taxon>Alphaproteobacteria</taxon>
        <taxon>Hyphomicrobiales</taxon>
        <taxon>Methylobacteriaceae</taxon>
        <taxon>Enterovirga</taxon>
    </lineage>
</organism>
<dbReference type="SUPFAM" id="SSF53850">
    <property type="entry name" value="Periplasmic binding protein-like II"/>
    <property type="match status" value="1"/>
</dbReference>
<evidence type="ECO:0000256" key="1">
    <source>
        <dbReference type="ARBA" id="ARBA00009437"/>
    </source>
</evidence>
<dbReference type="FunFam" id="1.10.10.10:FF:000001">
    <property type="entry name" value="LysR family transcriptional regulator"/>
    <property type="match status" value="1"/>
</dbReference>
<reference evidence="6 7" key="1">
    <citation type="submission" date="2019-03" db="EMBL/GenBank/DDBJ databases">
        <title>Genomic Encyclopedia of Type Strains, Phase IV (KMG-IV): sequencing the most valuable type-strain genomes for metagenomic binning, comparative biology and taxonomic classification.</title>
        <authorList>
            <person name="Goeker M."/>
        </authorList>
    </citation>
    <scope>NUCLEOTIDE SEQUENCE [LARGE SCALE GENOMIC DNA]</scope>
    <source>
        <strain evidence="6 7">DSM 25903</strain>
    </source>
</reference>
<dbReference type="EMBL" id="SNZR01000011">
    <property type="protein sequence ID" value="TDR94098.1"/>
    <property type="molecule type" value="Genomic_DNA"/>
</dbReference>
<dbReference type="InterPro" id="IPR036388">
    <property type="entry name" value="WH-like_DNA-bd_sf"/>
</dbReference>
<evidence type="ECO:0000256" key="3">
    <source>
        <dbReference type="ARBA" id="ARBA00023125"/>
    </source>
</evidence>
<dbReference type="AlphaFoldDB" id="A0A4R7C6S4"/>
<keyword evidence="2" id="KW-0805">Transcription regulation</keyword>
<dbReference type="CDD" id="cd05466">
    <property type="entry name" value="PBP2_LTTR_substrate"/>
    <property type="match status" value="1"/>
</dbReference>
<dbReference type="GO" id="GO:0003700">
    <property type="term" value="F:DNA-binding transcription factor activity"/>
    <property type="evidence" value="ECO:0007669"/>
    <property type="project" value="InterPro"/>
</dbReference>
<keyword evidence="7" id="KW-1185">Reference proteome</keyword>
<sequence length="305" mass="33173">MSLTRYRYFAAVADLGSIREAADALRVAPSVVSRQIAALEVEYGAELFERQARGMRITPSGGAVLEAARAILASVQGAQLAIEDLNGIRRGHVRAWAVEGMIDDFLYPALAEFSAAYPEVTLEVMIASSDQLVQRLLDDEADVAVAFNPPDHRNLVSMAEIADPIVVAAHPEDRFAGRLSASLAELSQARFALPDRMFGIRHLIDDVADESGIKLRPAFVTNSIASLRAFARAGLGISVLTKFATQQDVADGRLVAIPMAERQLRMACNKVCVRGNRRLPPAVRALATHLARTARSLPRPAKRRR</sequence>
<dbReference type="PANTHER" id="PTHR30419">
    <property type="entry name" value="HTH-TYPE TRANSCRIPTIONAL REGULATOR YBHD"/>
    <property type="match status" value="1"/>
</dbReference>
<dbReference type="Pfam" id="PF03466">
    <property type="entry name" value="LysR_substrate"/>
    <property type="match status" value="1"/>
</dbReference>
<evidence type="ECO:0000313" key="7">
    <source>
        <dbReference type="Proteomes" id="UP000295122"/>
    </source>
</evidence>
<dbReference type="Pfam" id="PF00126">
    <property type="entry name" value="HTH_1"/>
    <property type="match status" value="1"/>
</dbReference>
<name>A0A4R7C6S4_9HYPH</name>
<comment type="similarity">
    <text evidence="1">Belongs to the LysR transcriptional regulatory family.</text>
</comment>
<feature type="domain" description="HTH lysR-type" evidence="5">
    <location>
        <begin position="1"/>
        <end position="58"/>
    </location>
</feature>
<dbReference type="RefSeq" id="WP_166652367.1">
    <property type="nucleotide sequence ID" value="NZ_SNZR01000011.1"/>
</dbReference>
<comment type="caution">
    <text evidence="6">The sequence shown here is derived from an EMBL/GenBank/DDBJ whole genome shotgun (WGS) entry which is preliminary data.</text>
</comment>
<evidence type="ECO:0000256" key="2">
    <source>
        <dbReference type="ARBA" id="ARBA00023015"/>
    </source>
</evidence>
<dbReference type="GO" id="GO:0005829">
    <property type="term" value="C:cytosol"/>
    <property type="evidence" value="ECO:0007669"/>
    <property type="project" value="TreeGrafter"/>
</dbReference>
<dbReference type="InterPro" id="IPR000847">
    <property type="entry name" value="LysR_HTH_N"/>
</dbReference>
<dbReference type="Proteomes" id="UP000295122">
    <property type="component" value="Unassembled WGS sequence"/>
</dbReference>
<dbReference type="GO" id="GO:0003677">
    <property type="term" value="F:DNA binding"/>
    <property type="evidence" value="ECO:0007669"/>
    <property type="project" value="UniProtKB-KW"/>
</dbReference>
<dbReference type="InterPro" id="IPR036390">
    <property type="entry name" value="WH_DNA-bd_sf"/>
</dbReference>
<dbReference type="InterPro" id="IPR050950">
    <property type="entry name" value="HTH-type_LysR_regulators"/>
</dbReference>
<proteinExistence type="inferred from homology"/>
<gene>
    <name evidence="6" type="ORF">EV668_1371</name>
</gene>
<protein>
    <submittedName>
        <fullName evidence="6">DNA-binding transcriptional LysR family regulator</fullName>
    </submittedName>
</protein>